<dbReference type="SUPFAM" id="SSF88659">
    <property type="entry name" value="Sigma3 and sigma4 domains of RNA polymerase sigma factors"/>
    <property type="match status" value="1"/>
</dbReference>
<gene>
    <name evidence="2" type="ORF">FXF68_17435</name>
</gene>
<dbReference type="AlphaFoldDB" id="A0A5D3FQY1"/>
<protein>
    <submittedName>
        <fullName evidence="2">Sigma-70 family RNA polymerase sigma factor</fullName>
    </submittedName>
</protein>
<feature type="region of interest" description="Disordered" evidence="1">
    <location>
        <begin position="253"/>
        <end position="383"/>
    </location>
</feature>
<feature type="compositionally biased region" description="Pro residues" evidence="1">
    <location>
        <begin position="326"/>
        <end position="353"/>
    </location>
</feature>
<dbReference type="InterPro" id="IPR013324">
    <property type="entry name" value="RNA_pol_sigma_r3/r4-like"/>
</dbReference>
<feature type="region of interest" description="Disordered" evidence="1">
    <location>
        <begin position="189"/>
        <end position="221"/>
    </location>
</feature>
<organism evidence="2 3">
    <name type="scientific">Actinomadura decatromicini</name>
    <dbReference type="NCBI Taxonomy" id="2604572"/>
    <lineage>
        <taxon>Bacteria</taxon>
        <taxon>Bacillati</taxon>
        <taxon>Actinomycetota</taxon>
        <taxon>Actinomycetes</taxon>
        <taxon>Streptosporangiales</taxon>
        <taxon>Thermomonosporaceae</taxon>
        <taxon>Actinomadura</taxon>
    </lineage>
</organism>
<comment type="caution">
    <text evidence="2">The sequence shown here is derived from an EMBL/GenBank/DDBJ whole genome shotgun (WGS) entry which is preliminary data.</text>
</comment>
<dbReference type="InterPro" id="IPR036388">
    <property type="entry name" value="WH-like_DNA-bd_sf"/>
</dbReference>
<evidence type="ECO:0000313" key="3">
    <source>
        <dbReference type="Proteomes" id="UP000323505"/>
    </source>
</evidence>
<reference evidence="2 3" key="1">
    <citation type="submission" date="2019-08" db="EMBL/GenBank/DDBJ databases">
        <title>Actinomadura sp. nov. CYP1-5 isolated from mountain soil.</title>
        <authorList>
            <person name="Songsumanus A."/>
            <person name="Kuncharoen N."/>
            <person name="Kudo T."/>
            <person name="Yuki M."/>
            <person name="Igarashi Y."/>
            <person name="Tanasupawat S."/>
        </authorList>
    </citation>
    <scope>NUCLEOTIDE SEQUENCE [LARGE SCALE GENOMIC DNA]</scope>
    <source>
        <strain evidence="2 3">CYP1-5</strain>
    </source>
</reference>
<name>A0A5D3FQY1_9ACTN</name>
<dbReference type="Proteomes" id="UP000323505">
    <property type="component" value="Unassembled WGS sequence"/>
</dbReference>
<accession>A0A5D3FQY1</accession>
<evidence type="ECO:0000256" key="1">
    <source>
        <dbReference type="SAM" id="MobiDB-lite"/>
    </source>
</evidence>
<keyword evidence="3" id="KW-1185">Reference proteome</keyword>
<dbReference type="Gene3D" id="1.10.10.10">
    <property type="entry name" value="Winged helix-like DNA-binding domain superfamily/Winged helix DNA-binding domain"/>
    <property type="match status" value="1"/>
</dbReference>
<evidence type="ECO:0000313" key="2">
    <source>
        <dbReference type="EMBL" id="TYK49525.1"/>
    </source>
</evidence>
<proteinExistence type="predicted"/>
<feature type="compositionally biased region" description="Low complexity" evidence="1">
    <location>
        <begin position="279"/>
        <end position="296"/>
    </location>
</feature>
<sequence length="383" mass="39982">MHGDLEALYDAHAHRLYAHCWSLVGDRGAADALRDTLTEAVRHTPQGELVLFLHHVARTVCSERGAFSRGGHAVFAEADTDPLLNAAGRLAAHHREALLLAAGEWLDVRDIARVVGIAPGAVRERLHEARTGLERLVLDALMRGAADPAEHMDVIAAFEQGRLPHLLARRAPGLAPAPVRDHVLGADDEYGEDDVIGDEPATPGRPLVVIGSDGADRGRGRRRRTLKGVGGVAGVAATVAVGLLMTWPSADEGTVNALGPPDGSTRPGTTGGIDGGTERPGATPTTGAPDPRPTTGKQKPATDEPPRASGGNATGLQKSPERETPSTPPPDARQKPPPPTSAPPKQQQPPPPDDGAHRDSPLKPVTDIVDHLATPILSGLAGQ</sequence>
<dbReference type="EMBL" id="VSRQ01000003">
    <property type="protein sequence ID" value="TYK49525.1"/>
    <property type="molecule type" value="Genomic_DNA"/>
</dbReference>
<dbReference type="RefSeq" id="WP_148760352.1">
    <property type="nucleotide sequence ID" value="NZ_VSRQ01000003.1"/>
</dbReference>